<dbReference type="GO" id="GO:0016788">
    <property type="term" value="F:hydrolase activity, acting on ester bonds"/>
    <property type="evidence" value="ECO:0007669"/>
    <property type="project" value="UniProtKB-ARBA"/>
</dbReference>
<keyword evidence="3" id="KW-1185">Reference proteome</keyword>
<dbReference type="InterPro" id="IPR036514">
    <property type="entry name" value="SGNH_hydro_sf"/>
</dbReference>
<feature type="region of interest" description="Disordered" evidence="1">
    <location>
        <begin position="269"/>
        <end position="318"/>
    </location>
</feature>
<dbReference type="EMBL" id="FWFO01000002">
    <property type="protein sequence ID" value="SLN53259.1"/>
    <property type="molecule type" value="Genomic_DNA"/>
</dbReference>
<dbReference type="RefSeq" id="WP_085796463.1">
    <property type="nucleotide sequence ID" value="NZ_FWFO01000002.1"/>
</dbReference>
<dbReference type="OrthoDB" id="7783360at2"/>
<dbReference type="AlphaFoldDB" id="A0A1Y5T5Y2"/>
<proteinExistence type="predicted"/>
<feature type="compositionally biased region" description="Low complexity" evidence="1">
    <location>
        <begin position="275"/>
        <end position="284"/>
    </location>
</feature>
<reference evidence="2 3" key="1">
    <citation type="submission" date="2017-03" db="EMBL/GenBank/DDBJ databases">
        <authorList>
            <person name="Afonso C.L."/>
            <person name="Miller P.J."/>
            <person name="Scott M.A."/>
            <person name="Spackman E."/>
            <person name="Goraichik I."/>
            <person name="Dimitrov K.M."/>
            <person name="Suarez D.L."/>
            <person name="Swayne D.E."/>
        </authorList>
    </citation>
    <scope>NUCLEOTIDE SEQUENCE [LARGE SCALE GENOMIC DNA]</scope>
    <source>
        <strain evidence="2 3">CECT 7639</strain>
    </source>
</reference>
<evidence type="ECO:0000256" key="1">
    <source>
        <dbReference type="SAM" id="MobiDB-lite"/>
    </source>
</evidence>
<evidence type="ECO:0000313" key="3">
    <source>
        <dbReference type="Proteomes" id="UP000193077"/>
    </source>
</evidence>
<name>A0A1Y5T5Y2_9RHOB</name>
<dbReference type="Gene3D" id="3.40.50.1110">
    <property type="entry name" value="SGNH hydrolase"/>
    <property type="match status" value="1"/>
</dbReference>
<protein>
    <submittedName>
        <fullName evidence="2">Uncharacterized protein</fullName>
    </submittedName>
</protein>
<accession>A0A1Y5T5Y2</accession>
<organism evidence="2 3">
    <name type="scientific">Falsiruegeria litorea R37</name>
    <dbReference type="NCBI Taxonomy" id="1200284"/>
    <lineage>
        <taxon>Bacteria</taxon>
        <taxon>Pseudomonadati</taxon>
        <taxon>Pseudomonadota</taxon>
        <taxon>Alphaproteobacteria</taxon>
        <taxon>Rhodobacterales</taxon>
        <taxon>Roseobacteraceae</taxon>
        <taxon>Falsiruegeria</taxon>
    </lineage>
</organism>
<gene>
    <name evidence="2" type="ORF">TRL7639_02780</name>
</gene>
<evidence type="ECO:0000313" key="2">
    <source>
        <dbReference type="EMBL" id="SLN53259.1"/>
    </source>
</evidence>
<feature type="compositionally biased region" description="Pro residues" evidence="1">
    <location>
        <begin position="304"/>
        <end position="315"/>
    </location>
</feature>
<sequence>MSWLSTLVGVFFVGHSLFGPTNPQMMAQVLERAAPQAQVDFQIINGAPLSYNWTDADRAEGLNARRALAGGDYNVVILTEAIPLANQVEFNDSAGYAQKYFDLATGANPETRVFLQETWHDLRSGSGIDIEYDDGDGTPWLQRIEQDLPAWEGIVASVNAQRGPDVPPMQLIPAGQAMAQLAYEITAGSVPGLDRIDDVFSDTIHPNDLGFYFLTMVQFAAITGENPEGLPRRLRDKWGGPFKAPNPALAQRLQQIAFEVVNAYDAIQPTPPKPGAAQPAQAGTPPAPTAPEAPVASESTIDPIPLPEGFPAPPEPEGRVPLAIGLAGVNDWSVQQPFLDVMKTARPWIGHLPRRFGGATHEDLNAAGYLDDYGWPVEIPPELGSIGTLILTDLPPEAVSTKGRYALRYQGKGIVEVRGRAKNVRYGKNRIEFDFEPGPGPVDIRIQRTHLGGDYIRNISVVKLEHEAAYDAGAIFNPLWLDHLQGFQVLRFMDWMETNNSTQTTWADRPRPSDYTYAHHGVPLEVMVELLNRTGGDGWFNMPHMADDAYMRTFAEYVRDTLWIEQKAYVEYSNEVWNWQFQQAHWADEQALAAWDKKDHWVAFYGGRAAEMAQIWTQVYGDQAADRLVRVISTQTGWIGLEELILEAPPWVAEKPGRTRPADHFDAYAVTGYFGGVLGLEDRRDMVQGWLAESRAQASAQGTAKGLTGTALQDHISQHRFDAASALAWAELRDGLVSGQTEDTLAHNLTERLPYHAKVADTYALDLIMYEGGTHVVGIGPMVDDEELTAFFTHFNYSPEMGALYTELIRGWHALGGKLFNAYADVYRPNKWGSWGHLRHLSDNNPRWQAVSAFR</sequence>
<dbReference type="Proteomes" id="UP000193077">
    <property type="component" value="Unassembled WGS sequence"/>
</dbReference>